<evidence type="ECO:0000313" key="3">
    <source>
        <dbReference type="EMBL" id="KMO36445.1"/>
    </source>
</evidence>
<proteinExistence type="predicted"/>
<accession>A0A0J6SMK5</accession>
<dbReference type="Proteomes" id="UP000035929">
    <property type="component" value="Unassembled WGS sequence"/>
</dbReference>
<dbReference type="GO" id="GO:0004803">
    <property type="term" value="F:transposase activity"/>
    <property type="evidence" value="ECO:0007669"/>
    <property type="project" value="InterPro"/>
</dbReference>
<sequence>MAQVSTIGLDLAKNVFQVHGLDPQGKVLVRRPLRRTEVLPFFAKLAPCLIGMEACGTAHHWARELTKLGHTVKLMPPAYVKPYVKRGKTDAADAEAIAEAVQRPTMRFVAIKTTDQQAVLMLHKVRDLLVRQRTMLINALRGHLAEFGIVAAQGAVGVRSAIAQFRADQASLPELARSAIRHLIGQIEAVAEDVKKAETEILAWCRADAASRRLLTIPGIGLITASAIAAAVPDPTLFRSGRQFAAWLGLTPRSQSSGGKERLGRISKQGDGTIRRLLVVGATAVIRVARQDNPGRAWAKRLLERKPARVVSVALANKTAQIAWAVMMRGEVYRAPAV</sequence>
<evidence type="ECO:0000259" key="2">
    <source>
        <dbReference type="Pfam" id="PF02371"/>
    </source>
</evidence>
<feature type="domain" description="Transposase IS110-like N-terminal" evidence="1">
    <location>
        <begin position="7"/>
        <end position="147"/>
    </location>
</feature>
<dbReference type="NCBIfam" id="NF033542">
    <property type="entry name" value="transpos_IS110"/>
    <property type="match status" value="1"/>
</dbReference>
<dbReference type="GO" id="GO:0006313">
    <property type="term" value="P:DNA transposition"/>
    <property type="evidence" value="ECO:0007669"/>
    <property type="project" value="InterPro"/>
</dbReference>
<dbReference type="PANTHER" id="PTHR33055:SF3">
    <property type="entry name" value="PUTATIVE TRANSPOSASE FOR IS117-RELATED"/>
    <property type="match status" value="1"/>
</dbReference>
<dbReference type="Pfam" id="PF02371">
    <property type="entry name" value="Transposase_20"/>
    <property type="match status" value="1"/>
</dbReference>
<evidence type="ECO:0000313" key="4">
    <source>
        <dbReference type="Proteomes" id="UP000035929"/>
    </source>
</evidence>
<dbReference type="GO" id="GO:0003677">
    <property type="term" value="F:DNA binding"/>
    <property type="evidence" value="ECO:0007669"/>
    <property type="project" value="InterPro"/>
</dbReference>
<dbReference type="EMBL" id="LABX01000069">
    <property type="protein sequence ID" value="KMO36445.1"/>
    <property type="molecule type" value="Genomic_DNA"/>
</dbReference>
<dbReference type="PATRIC" id="fig|270351.6.peg.6771"/>
<protein>
    <submittedName>
        <fullName evidence="3">Transposase</fullName>
    </submittedName>
</protein>
<feature type="domain" description="Transposase IS116/IS110/IS902 C-terminal" evidence="2">
    <location>
        <begin position="212"/>
        <end position="289"/>
    </location>
</feature>
<name>A0A0J6SMK5_9HYPH</name>
<evidence type="ECO:0000259" key="1">
    <source>
        <dbReference type="Pfam" id="PF01548"/>
    </source>
</evidence>
<gene>
    <name evidence="3" type="ORF">VP06_09850</name>
</gene>
<dbReference type="InterPro" id="IPR003346">
    <property type="entry name" value="Transposase_20"/>
</dbReference>
<dbReference type="InterPro" id="IPR002525">
    <property type="entry name" value="Transp_IS110-like_N"/>
</dbReference>
<reference evidence="3 4" key="1">
    <citation type="submission" date="2015-03" db="EMBL/GenBank/DDBJ databases">
        <title>Genome sequencing of Methylobacterium aquaticum DSM16371 type strain.</title>
        <authorList>
            <person name="Chaudhry V."/>
            <person name="Patil P.B."/>
        </authorList>
    </citation>
    <scope>NUCLEOTIDE SEQUENCE [LARGE SCALE GENOMIC DNA]</scope>
    <source>
        <strain evidence="3 4">DSM 16371</strain>
    </source>
</reference>
<comment type="caution">
    <text evidence="3">The sequence shown here is derived from an EMBL/GenBank/DDBJ whole genome shotgun (WGS) entry which is preliminary data.</text>
</comment>
<organism evidence="3 4">
    <name type="scientific">Methylobacterium aquaticum</name>
    <dbReference type="NCBI Taxonomy" id="270351"/>
    <lineage>
        <taxon>Bacteria</taxon>
        <taxon>Pseudomonadati</taxon>
        <taxon>Pseudomonadota</taxon>
        <taxon>Alphaproteobacteria</taxon>
        <taxon>Hyphomicrobiales</taxon>
        <taxon>Methylobacteriaceae</taxon>
        <taxon>Methylobacterium</taxon>
    </lineage>
</organism>
<dbReference type="Pfam" id="PF01548">
    <property type="entry name" value="DEDD_Tnp_IS110"/>
    <property type="match status" value="1"/>
</dbReference>
<dbReference type="OrthoDB" id="5289737at2"/>
<dbReference type="AlphaFoldDB" id="A0A0J6SMK5"/>
<dbReference type="PANTHER" id="PTHR33055">
    <property type="entry name" value="TRANSPOSASE FOR INSERTION SEQUENCE ELEMENT IS1111A"/>
    <property type="match status" value="1"/>
</dbReference>
<dbReference type="InterPro" id="IPR047650">
    <property type="entry name" value="Transpos_IS110"/>
</dbReference>
<dbReference type="RefSeq" id="WP_048463588.1">
    <property type="nucleotide sequence ID" value="NZ_LABX01000069.1"/>
</dbReference>